<sequence length="72" mass="8132">MKDVDVFAGVIVHKENGQPLMVLAASPMAEDLTLYDRGYQYTIWRSRRPQSYTRALRTRNRGSAGCTAWVVG</sequence>
<evidence type="ECO:0000313" key="1">
    <source>
        <dbReference type="EMBL" id="KMO77611.1"/>
    </source>
</evidence>
<dbReference type="Proteomes" id="UP000036176">
    <property type="component" value="Unassembled WGS sequence"/>
</dbReference>
<accession>A0A0J6YYZ4</accession>
<dbReference type="PATRIC" id="fig|1800.3.peg.3286"/>
<protein>
    <submittedName>
        <fullName evidence="1">Uncharacterized protein</fullName>
    </submittedName>
</protein>
<gene>
    <name evidence="1" type="ORF">MCHUDSM44219_03271</name>
</gene>
<dbReference type="EMBL" id="JYNX01000038">
    <property type="protein sequence ID" value="KMO77611.1"/>
    <property type="molecule type" value="Genomic_DNA"/>
</dbReference>
<name>A0A0J6YYZ4_MYCCU</name>
<comment type="caution">
    <text evidence="1">The sequence shown here is derived from an EMBL/GenBank/DDBJ whole genome shotgun (WGS) entry which is preliminary data.</text>
</comment>
<dbReference type="AlphaFoldDB" id="A0A0J6YYZ4"/>
<evidence type="ECO:0000313" key="2">
    <source>
        <dbReference type="Proteomes" id="UP000036176"/>
    </source>
</evidence>
<reference evidence="1 2" key="1">
    <citation type="journal article" date="2015" name="Genome Biol. Evol.">
        <title>Characterization of Three Mycobacterium spp. with Potential Use in Bioremediation by Genome Sequencing and Comparative Genomics.</title>
        <authorList>
            <person name="Das S."/>
            <person name="Pettersson B.M."/>
            <person name="Behra P.R."/>
            <person name="Ramesh M."/>
            <person name="Dasgupta S."/>
            <person name="Bhattacharya A."/>
            <person name="Kirsebom L.A."/>
        </authorList>
    </citation>
    <scope>NUCLEOTIDE SEQUENCE [LARGE SCALE GENOMIC DNA]</scope>
    <source>
        <strain evidence="1 2">DSM 44219</strain>
    </source>
</reference>
<keyword evidence="2" id="KW-1185">Reference proteome</keyword>
<organism evidence="1 2">
    <name type="scientific">Mycolicibacterium chubuense</name>
    <name type="common">Mycobacterium chubuense</name>
    <dbReference type="NCBI Taxonomy" id="1800"/>
    <lineage>
        <taxon>Bacteria</taxon>
        <taxon>Bacillati</taxon>
        <taxon>Actinomycetota</taxon>
        <taxon>Actinomycetes</taxon>
        <taxon>Mycobacteriales</taxon>
        <taxon>Mycobacteriaceae</taxon>
        <taxon>Mycolicibacterium</taxon>
    </lineage>
</organism>
<proteinExistence type="predicted"/>